<sequence length="304" mass="34013">MWCGRIVGFSSSFIIHLECWVLTPEMQPWGRGAWPLSLKRKPQNVGRESEALSRKRGATVESVLLRMRASEIPVACLLLTIFLRPVFPALLTSFVDERDPSPFQRVVVYNRTREVFVSARNALYHFDPNLKFLGKVSTGPAMDNASCLHPSYSCEGRRAPMPDDNRVLEIIHNPETPLLLTCGTLYQGLCHLRSLNLSGGFQPRQVGPLNETVAFTAGRASSVAFFGPGFGGQQVLWSAVSYDDRPAAYVPPAVSSKVIVRSDAGYNFEYAQNSEGQFTGVYFDAQYRRQYKVSECDFQCSDFF</sequence>
<dbReference type="PANTHER" id="PTHR22625:SF70">
    <property type="entry name" value="PLEXIN A, ISOFORM A"/>
    <property type="match status" value="1"/>
</dbReference>
<dbReference type="EMBL" id="BGPR01019629">
    <property type="protein sequence ID" value="GBN82493.1"/>
    <property type="molecule type" value="Genomic_DNA"/>
</dbReference>
<evidence type="ECO:0000256" key="2">
    <source>
        <dbReference type="SAM" id="SignalP"/>
    </source>
</evidence>
<feature type="domain" description="Sema" evidence="3">
    <location>
        <begin position="78"/>
        <end position="304"/>
    </location>
</feature>
<evidence type="ECO:0000259" key="3">
    <source>
        <dbReference type="PROSITE" id="PS51004"/>
    </source>
</evidence>
<dbReference type="Gene3D" id="2.130.10.10">
    <property type="entry name" value="YVTN repeat-like/Quinoprotein amine dehydrogenase"/>
    <property type="match status" value="1"/>
</dbReference>
<keyword evidence="2" id="KW-0732">Signal</keyword>
<feature type="chain" id="PRO_5021274961" description="Sema domain-containing protein" evidence="2">
    <location>
        <begin position="20"/>
        <end position="304"/>
    </location>
</feature>
<dbReference type="PROSITE" id="PS51004">
    <property type="entry name" value="SEMA"/>
    <property type="match status" value="1"/>
</dbReference>
<evidence type="ECO:0000313" key="5">
    <source>
        <dbReference type="Proteomes" id="UP000499080"/>
    </source>
</evidence>
<dbReference type="PANTHER" id="PTHR22625">
    <property type="entry name" value="PLEXIN"/>
    <property type="match status" value="1"/>
</dbReference>
<dbReference type="SUPFAM" id="SSF101912">
    <property type="entry name" value="Sema domain"/>
    <property type="match status" value="1"/>
</dbReference>
<proteinExistence type="predicted"/>
<feature type="signal peptide" evidence="2">
    <location>
        <begin position="1"/>
        <end position="19"/>
    </location>
</feature>
<protein>
    <recommendedName>
        <fullName evidence="3">Sema domain-containing protein</fullName>
    </recommendedName>
</protein>
<dbReference type="InterPro" id="IPR001627">
    <property type="entry name" value="Semap_dom"/>
</dbReference>
<dbReference type="InterPro" id="IPR015943">
    <property type="entry name" value="WD40/YVTN_repeat-like_dom_sf"/>
</dbReference>
<reference evidence="4 5" key="1">
    <citation type="journal article" date="2019" name="Sci. Rep.">
        <title>Orb-weaving spider Araneus ventricosus genome elucidates the spidroin gene catalogue.</title>
        <authorList>
            <person name="Kono N."/>
            <person name="Nakamura H."/>
            <person name="Ohtoshi R."/>
            <person name="Moran D.A.P."/>
            <person name="Shinohara A."/>
            <person name="Yoshida Y."/>
            <person name="Fujiwara M."/>
            <person name="Mori M."/>
            <person name="Tomita M."/>
            <person name="Arakawa K."/>
        </authorList>
    </citation>
    <scope>NUCLEOTIDE SEQUENCE [LARGE SCALE GENOMIC DNA]</scope>
</reference>
<dbReference type="InterPro" id="IPR031148">
    <property type="entry name" value="Plexin"/>
</dbReference>
<dbReference type="AlphaFoldDB" id="A0A4Y2S3K1"/>
<evidence type="ECO:0000313" key="4">
    <source>
        <dbReference type="EMBL" id="GBN82493.1"/>
    </source>
</evidence>
<comment type="caution">
    <text evidence="4">The sequence shown here is derived from an EMBL/GenBank/DDBJ whole genome shotgun (WGS) entry which is preliminary data.</text>
</comment>
<comment type="caution">
    <text evidence="1">Lacks conserved residue(s) required for the propagation of feature annotation.</text>
</comment>
<dbReference type="OrthoDB" id="6434845at2759"/>
<name>A0A4Y2S3K1_ARAVE</name>
<dbReference type="GO" id="GO:0017154">
    <property type="term" value="F:semaphorin receptor activity"/>
    <property type="evidence" value="ECO:0007669"/>
    <property type="project" value="InterPro"/>
</dbReference>
<accession>A0A4Y2S3K1</accession>
<dbReference type="Proteomes" id="UP000499080">
    <property type="component" value="Unassembled WGS sequence"/>
</dbReference>
<keyword evidence="5" id="KW-1185">Reference proteome</keyword>
<evidence type="ECO:0000256" key="1">
    <source>
        <dbReference type="PROSITE-ProRule" id="PRU00352"/>
    </source>
</evidence>
<dbReference type="InterPro" id="IPR036352">
    <property type="entry name" value="Semap_dom_sf"/>
</dbReference>
<organism evidence="4 5">
    <name type="scientific">Araneus ventricosus</name>
    <name type="common">Orbweaver spider</name>
    <name type="synonym">Epeira ventricosa</name>
    <dbReference type="NCBI Taxonomy" id="182803"/>
    <lineage>
        <taxon>Eukaryota</taxon>
        <taxon>Metazoa</taxon>
        <taxon>Ecdysozoa</taxon>
        <taxon>Arthropoda</taxon>
        <taxon>Chelicerata</taxon>
        <taxon>Arachnida</taxon>
        <taxon>Araneae</taxon>
        <taxon>Araneomorphae</taxon>
        <taxon>Entelegynae</taxon>
        <taxon>Araneoidea</taxon>
        <taxon>Araneidae</taxon>
        <taxon>Araneus</taxon>
    </lineage>
</organism>
<gene>
    <name evidence="4" type="ORF">AVEN_217365_1</name>
</gene>